<dbReference type="GO" id="GO:0043565">
    <property type="term" value="F:sequence-specific DNA binding"/>
    <property type="evidence" value="ECO:0007669"/>
    <property type="project" value="InterPro"/>
</dbReference>
<protein>
    <submittedName>
        <fullName evidence="11">Nuclear receptor domain-containing protein</fullName>
    </submittedName>
</protein>
<dbReference type="PROSITE" id="PS51030">
    <property type="entry name" value="NUCLEAR_REC_DBD_2"/>
    <property type="match status" value="1"/>
</dbReference>
<dbReference type="GO" id="GO:0008270">
    <property type="term" value="F:zinc ion binding"/>
    <property type="evidence" value="ECO:0007669"/>
    <property type="project" value="UniProtKB-KW"/>
</dbReference>
<dbReference type="GO" id="GO:0003700">
    <property type="term" value="F:DNA-binding transcription factor activity"/>
    <property type="evidence" value="ECO:0007669"/>
    <property type="project" value="InterPro"/>
</dbReference>
<evidence type="ECO:0000313" key="10">
    <source>
        <dbReference type="Proteomes" id="UP000887563"/>
    </source>
</evidence>
<evidence type="ECO:0000256" key="8">
    <source>
        <dbReference type="ARBA" id="ARBA00023242"/>
    </source>
</evidence>
<keyword evidence="2" id="KW-0863">Zinc-finger</keyword>
<dbReference type="InterPro" id="IPR013088">
    <property type="entry name" value="Znf_NHR/GATA"/>
</dbReference>
<evidence type="ECO:0000256" key="3">
    <source>
        <dbReference type="ARBA" id="ARBA00022833"/>
    </source>
</evidence>
<keyword evidence="1" id="KW-0479">Metal-binding</keyword>
<keyword evidence="8" id="KW-0539">Nucleus</keyword>
<sequence>MQRDFIKKCKVCGAKENVLFHYGVCSCRACGSFFRTRRAERAESNSTKNSFRIHLCACISCQ</sequence>
<keyword evidence="10" id="KW-1185">Reference proteome</keyword>
<name>A0A914KUA9_MELIC</name>
<dbReference type="InterPro" id="IPR001628">
    <property type="entry name" value="Znf_hrmn_rcpt"/>
</dbReference>
<keyword evidence="7" id="KW-0675">Receptor</keyword>
<dbReference type="Proteomes" id="UP000887563">
    <property type="component" value="Unplaced"/>
</dbReference>
<evidence type="ECO:0000256" key="4">
    <source>
        <dbReference type="ARBA" id="ARBA00023015"/>
    </source>
</evidence>
<accession>A0A914KUA9</accession>
<dbReference type="Gene3D" id="3.30.50.10">
    <property type="entry name" value="Erythroid Transcription Factor GATA-1, subunit A"/>
    <property type="match status" value="1"/>
</dbReference>
<proteinExistence type="predicted"/>
<evidence type="ECO:0000259" key="9">
    <source>
        <dbReference type="PROSITE" id="PS51030"/>
    </source>
</evidence>
<dbReference type="WBParaSite" id="Minc3s00092g04300">
    <property type="protein sequence ID" value="Minc3s00092g04300"/>
    <property type="gene ID" value="Minc3s00092g04300"/>
</dbReference>
<evidence type="ECO:0000313" key="11">
    <source>
        <dbReference type="WBParaSite" id="Minc3s00092g04300"/>
    </source>
</evidence>
<evidence type="ECO:0000256" key="6">
    <source>
        <dbReference type="ARBA" id="ARBA00023163"/>
    </source>
</evidence>
<evidence type="ECO:0000256" key="2">
    <source>
        <dbReference type="ARBA" id="ARBA00022771"/>
    </source>
</evidence>
<evidence type="ECO:0000256" key="5">
    <source>
        <dbReference type="ARBA" id="ARBA00023125"/>
    </source>
</evidence>
<dbReference type="Pfam" id="PF00105">
    <property type="entry name" value="zf-C4"/>
    <property type="match status" value="1"/>
</dbReference>
<feature type="domain" description="Nuclear receptor" evidence="9">
    <location>
        <begin position="6"/>
        <end position="62"/>
    </location>
</feature>
<dbReference type="AlphaFoldDB" id="A0A914KUA9"/>
<dbReference type="PROSITE" id="PS51257">
    <property type="entry name" value="PROKAR_LIPOPROTEIN"/>
    <property type="match status" value="1"/>
</dbReference>
<evidence type="ECO:0000256" key="1">
    <source>
        <dbReference type="ARBA" id="ARBA00022723"/>
    </source>
</evidence>
<keyword evidence="3" id="KW-0862">Zinc</keyword>
<reference evidence="11" key="1">
    <citation type="submission" date="2022-11" db="UniProtKB">
        <authorList>
            <consortium name="WormBaseParasite"/>
        </authorList>
    </citation>
    <scope>IDENTIFICATION</scope>
</reference>
<evidence type="ECO:0000256" key="7">
    <source>
        <dbReference type="ARBA" id="ARBA00023170"/>
    </source>
</evidence>
<keyword evidence="5" id="KW-0238">DNA-binding</keyword>
<organism evidence="10 11">
    <name type="scientific">Meloidogyne incognita</name>
    <name type="common">Southern root-knot nematode worm</name>
    <name type="synonym">Oxyuris incognita</name>
    <dbReference type="NCBI Taxonomy" id="6306"/>
    <lineage>
        <taxon>Eukaryota</taxon>
        <taxon>Metazoa</taxon>
        <taxon>Ecdysozoa</taxon>
        <taxon>Nematoda</taxon>
        <taxon>Chromadorea</taxon>
        <taxon>Rhabditida</taxon>
        <taxon>Tylenchina</taxon>
        <taxon>Tylenchomorpha</taxon>
        <taxon>Tylenchoidea</taxon>
        <taxon>Meloidogynidae</taxon>
        <taxon>Meloidogyninae</taxon>
        <taxon>Meloidogyne</taxon>
        <taxon>Meloidogyne incognita group</taxon>
    </lineage>
</organism>
<keyword evidence="6" id="KW-0804">Transcription</keyword>
<keyword evidence="4" id="KW-0805">Transcription regulation</keyword>
<dbReference type="SUPFAM" id="SSF57716">
    <property type="entry name" value="Glucocorticoid receptor-like (DNA-binding domain)"/>
    <property type="match status" value="1"/>
</dbReference>